<evidence type="ECO:0000313" key="8">
    <source>
        <dbReference type="Proteomes" id="UP000007241"/>
    </source>
</evidence>
<feature type="compositionally biased region" description="Basic residues" evidence="5">
    <location>
        <begin position="143"/>
        <end position="160"/>
    </location>
</feature>
<sequence length="177" mass="20061">MLIKQTMQSTLTKTILGKWQQLTTVRFVSESNQHSIPPQTSAATLSIQPTQSQVPKEVKKRLPVQLVETDLVEKFTKGSGPGGQKINKCKHSVQLWHTPTGLFVETQRFRELASNRREARKLLLLKLDQQINGDVSKLAVKLDKHHRRVAKQKQRSKKKYGGLNGSPRDKTDDDESV</sequence>
<dbReference type="Pfam" id="PF00472">
    <property type="entry name" value="RF-1"/>
    <property type="match status" value="1"/>
</dbReference>
<dbReference type="InterPro" id="IPR052405">
    <property type="entry name" value="Mito_Transl_Release_Factor"/>
</dbReference>
<dbReference type="AlphaFoldDB" id="F4P930"/>
<evidence type="ECO:0000256" key="1">
    <source>
        <dbReference type="ARBA" id="ARBA00004173"/>
    </source>
</evidence>
<evidence type="ECO:0000256" key="5">
    <source>
        <dbReference type="SAM" id="MobiDB-lite"/>
    </source>
</evidence>
<dbReference type="PANTHER" id="PTHR46203:SF1">
    <property type="entry name" value="MITOCHONDRIAL TRANSLATION RELEASE FACTOR IN RESCUE"/>
    <property type="match status" value="1"/>
</dbReference>
<feature type="domain" description="Prokaryotic-type class I peptide chain release factors" evidence="6">
    <location>
        <begin position="64"/>
        <end position="157"/>
    </location>
</feature>
<evidence type="ECO:0000313" key="7">
    <source>
        <dbReference type="EMBL" id="EGF78271.1"/>
    </source>
</evidence>
<keyword evidence="3" id="KW-0809">Transit peptide</keyword>
<dbReference type="GO" id="GO:0032543">
    <property type="term" value="P:mitochondrial translation"/>
    <property type="evidence" value="ECO:0007669"/>
    <property type="project" value="UniProtKB-ARBA"/>
</dbReference>
<keyword evidence="8" id="KW-1185">Reference proteome</keyword>
<name>F4P930_BATDJ</name>
<dbReference type="STRING" id="684364.F4P930"/>
<dbReference type="PANTHER" id="PTHR46203">
    <property type="entry name" value="PROBABLE PEPTIDE CHAIN RELEASE FACTOR C12ORF65"/>
    <property type="match status" value="1"/>
</dbReference>
<dbReference type="InParanoid" id="F4P930"/>
<gene>
    <name evidence="7" type="ORF">BATDEDRAFT_90766</name>
</gene>
<proteinExistence type="inferred from homology"/>
<reference evidence="7 8" key="1">
    <citation type="submission" date="2009-12" db="EMBL/GenBank/DDBJ databases">
        <title>The draft genome of Batrachochytrium dendrobatidis.</title>
        <authorList>
            <consortium name="US DOE Joint Genome Institute (JGI-PGF)"/>
            <person name="Kuo A."/>
            <person name="Salamov A."/>
            <person name="Schmutz J."/>
            <person name="Lucas S."/>
            <person name="Pitluck S."/>
            <person name="Rosenblum E."/>
            <person name="Stajich J."/>
            <person name="Eisen M."/>
            <person name="Grigoriev I.V."/>
        </authorList>
    </citation>
    <scope>NUCLEOTIDE SEQUENCE [LARGE SCALE GENOMIC DNA]</scope>
    <source>
        <strain evidence="8">JAM81 / FGSC 10211</strain>
    </source>
</reference>
<dbReference type="FunCoup" id="F4P930">
    <property type="interactions" value="138"/>
</dbReference>
<keyword evidence="4" id="KW-0496">Mitochondrion</keyword>
<dbReference type="FunFam" id="3.30.160.20:FF:000126">
    <property type="entry name" value="RF-1 domain-domain-containing protein"/>
    <property type="match status" value="1"/>
</dbReference>
<dbReference type="GO" id="GO:0005739">
    <property type="term" value="C:mitochondrion"/>
    <property type="evidence" value="ECO:0000318"/>
    <property type="project" value="GO_Central"/>
</dbReference>
<evidence type="ECO:0000256" key="2">
    <source>
        <dbReference type="ARBA" id="ARBA00010835"/>
    </source>
</evidence>
<dbReference type="RefSeq" id="XP_006681262.1">
    <property type="nucleotide sequence ID" value="XM_006681199.1"/>
</dbReference>
<evidence type="ECO:0000259" key="6">
    <source>
        <dbReference type="Pfam" id="PF00472"/>
    </source>
</evidence>
<dbReference type="GO" id="GO:0003747">
    <property type="term" value="F:translation release factor activity"/>
    <property type="evidence" value="ECO:0007669"/>
    <property type="project" value="InterPro"/>
</dbReference>
<comment type="similarity">
    <text evidence="2">Belongs to the prokaryotic/mitochondrial release factor family.</text>
</comment>
<dbReference type="SUPFAM" id="SSF75620">
    <property type="entry name" value="Release factor"/>
    <property type="match status" value="1"/>
</dbReference>
<dbReference type="EMBL" id="GL882889">
    <property type="protein sequence ID" value="EGF78271.1"/>
    <property type="molecule type" value="Genomic_DNA"/>
</dbReference>
<dbReference type="OMA" id="INKRSTC"/>
<accession>F4P930</accession>
<dbReference type="InterPro" id="IPR045853">
    <property type="entry name" value="Pep_chain_release_fac_I_sf"/>
</dbReference>
<evidence type="ECO:0000256" key="4">
    <source>
        <dbReference type="ARBA" id="ARBA00023128"/>
    </source>
</evidence>
<protein>
    <recommendedName>
        <fullName evidence="6">Prokaryotic-type class I peptide chain release factors domain-containing protein</fullName>
    </recommendedName>
</protein>
<comment type="subcellular location">
    <subcellularLocation>
        <location evidence="1">Mitochondrion</location>
    </subcellularLocation>
</comment>
<dbReference type="HOGENOM" id="CLU_1517594_0_0_1"/>
<dbReference type="InterPro" id="IPR000352">
    <property type="entry name" value="Pep_chain_release_fac_I"/>
</dbReference>
<dbReference type="Proteomes" id="UP000007241">
    <property type="component" value="Unassembled WGS sequence"/>
</dbReference>
<evidence type="ECO:0000256" key="3">
    <source>
        <dbReference type="ARBA" id="ARBA00022946"/>
    </source>
</evidence>
<feature type="region of interest" description="Disordered" evidence="5">
    <location>
        <begin position="142"/>
        <end position="177"/>
    </location>
</feature>
<dbReference type="Gene3D" id="3.30.160.20">
    <property type="match status" value="1"/>
</dbReference>
<dbReference type="OrthoDB" id="277888at2759"/>
<organism evidence="7 8">
    <name type="scientific">Batrachochytrium dendrobatidis (strain JAM81 / FGSC 10211)</name>
    <name type="common">Frog chytrid fungus</name>
    <dbReference type="NCBI Taxonomy" id="684364"/>
    <lineage>
        <taxon>Eukaryota</taxon>
        <taxon>Fungi</taxon>
        <taxon>Fungi incertae sedis</taxon>
        <taxon>Chytridiomycota</taxon>
        <taxon>Chytridiomycota incertae sedis</taxon>
        <taxon>Chytridiomycetes</taxon>
        <taxon>Rhizophydiales</taxon>
        <taxon>Rhizophydiales incertae sedis</taxon>
        <taxon>Batrachochytrium</taxon>
    </lineage>
</organism>
<dbReference type="GeneID" id="18244013"/>